<evidence type="ECO:0000313" key="2">
    <source>
        <dbReference type="Proteomes" id="UP000779508"/>
    </source>
</evidence>
<keyword evidence="2" id="KW-1185">Reference proteome</keyword>
<reference evidence="1 2" key="1">
    <citation type="submission" date="2021-06" db="EMBL/GenBank/DDBJ databases">
        <authorList>
            <person name="Sun Q."/>
            <person name="Li D."/>
        </authorList>
    </citation>
    <scope>NUCLEOTIDE SEQUENCE [LARGE SCALE GENOMIC DNA]</scope>
    <source>
        <strain evidence="1 2">MSJ-5</strain>
    </source>
</reference>
<proteinExistence type="predicted"/>
<organism evidence="1 2">
    <name type="scientific">Alkaliphilus flagellatus</name>
    <dbReference type="NCBI Taxonomy" id="2841507"/>
    <lineage>
        <taxon>Bacteria</taxon>
        <taxon>Bacillati</taxon>
        <taxon>Bacillota</taxon>
        <taxon>Clostridia</taxon>
        <taxon>Peptostreptococcales</taxon>
        <taxon>Natronincolaceae</taxon>
        <taxon>Alkaliphilus</taxon>
    </lineage>
</organism>
<comment type="caution">
    <text evidence="1">The sequence shown here is derived from an EMBL/GenBank/DDBJ whole genome shotgun (WGS) entry which is preliminary data.</text>
</comment>
<dbReference type="RefSeq" id="WP_216415379.1">
    <property type="nucleotide sequence ID" value="NZ_JAHLQK010000002.1"/>
</dbReference>
<accession>A0ABS6G0K1</accession>
<gene>
    <name evidence="1" type="ORF">KQI88_05630</name>
</gene>
<protein>
    <submittedName>
        <fullName evidence="1">Uncharacterized protein</fullName>
    </submittedName>
</protein>
<evidence type="ECO:0000313" key="1">
    <source>
        <dbReference type="EMBL" id="MBU5675888.1"/>
    </source>
</evidence>
<name>A0ABS6G0K1_9FIRM</name>
<dbReference type="Proteomes" id="UP000779508">
    <property type="component" value="Unassembled WGS sequence"/>
</dbReference>
<sequence>MITLALISIFLLTFCTSNQTTFKESVFGQISNPDIDTLSIYIFRYSLENSRDDFEYRTTTEKEKIDDLIKYLNTLSLQKIKNIDINDKDQDIKYMILLNYRDVVSGDDCSVEITTQDYENLQITLELPNQVIVKKNYKILNDKFDKYYLEKLYGSI</sequence>
<dbReference type="EMBL" id="JAHLQK010000002">
    <property type="protein sequence ID" value="MBU5675888.1"/>
    <property type="molecule type" value="Genomic_DNA"/>
</dbReference>